<organism evidence="1 2">
    <name type="scientific">Trema orientale</name>
    <name type="common">Charcoal tree</name>
    <name type="synonym">Celtis orientalis</name>
    <dbReference type="NCBI Taxonomy" id="63057"/>
    <lineage>
        <taxon>Eukaryota</taxon>
        <taxon>Viridiplantae</taxon>
        <taxon>Streptophyta</taxon>
        <taxon>Embryophyta</taxon>
        <taxon>Tracheophyta</taxon>
        <taxon>Spermatophyta</taxon>
        <taxon>Magnoliopsida</taxon>
        <taxon>eudicotyledons</taxon>
        <taxon>Gunneridae</taxon>
        <taxon>Pentapetalae</taxon>
        <taxon>rosids</taxon>
        <taxon>fabids</taxon>
        <taxon>Rosales</taxon>
        <taxon>Cannabaceae</taxon>
        <taxon>Trema</taxon>
    </lineage>
</organism>
<gene>
    <name evidence="1" type="ORF">TorRG33x02_068510</name>
</gene>
<keyword evidence="2" id="KW-1185">Reference proteome</keyword>
<sequence>MLCLNLRLSVSCKDNELENLKGFRLFRPREKGGLGYQSWVSKLVLCHVELTHRLNNFLGIHIELAPSAPSVQLPPSPYGKYYRNGPHESSEQNEKCKGIHALKMLTTWHVAVLVCSLS</sequence>
<evidence type="ECO:0000313" key="2">
    <source>
        <dbReference type="Proteomes" id="UP000237000"/>
    </source>
</evidence>
<reference evidence="2" key="1">
    <citation type="submission" date="2016-06" db="EMBL/GenBank/DDBJ databases">
        <title>Parallel loss of symbiosis genes in relatives of nitrogen-fixing non-legume Parasponia.</title>
        <authorList>
            <person name="Van Velzen R."/>
            <person name="Holmer R."/>
            <person name="Bu F."/>
            <person name="Rutten L."/>
            <person name="Van Zeijl A."/>
            <person name="Liu W."/>
            <person name="Santuari L."/>
            <person name="Cao Q."/>
            <person name="Sharma T."/>
            <person name="Shen D."/>
            <person name="Roswanjaya Y."/>
            <person name="Wardhani T."/>
            <person name="Kalhor M.S."/>
            <person name="Jansen J."/>
            <person name="Van den Hoogen J."/>
            <person name="Gungor B."/>
            <person name="Hartog M."/>
            <person name="Hontelez J."/>
            <person name="Verver J."/>
            <person name="Yang W.-C."/>
            <person name="Schijlen E."/>
            <person name="Repin R."/>
            <person name="Schilthuizen M."/>
            <person name="Schranz E."/>
            <person name="Heidstra R."/>
            <person name="Miyata K."/>
            <person name="Fedorova E."/>
            <person name="Kohlen W."/>
            <person name="Bisseling T."/>
            <person name="Smit S."/>
            <person name="Geurts R."/>
        </authorList>
    </citation>
    <scope>NUCLEOTIDE SEQUENCE [LARGE SCALE GENOMIC DNA]</scope>
    <source>
        <strain evidence="2">cv. RG33-2</strain>
    </source>
</reference>
<proteinExistence type="predicted"/>
<dbReference type="EMBL" id="JXTC01000032">
    <property type="protein sequence ID" value="PON97384.1"/>
    <property type="molecule type" value="Genomic_DNA"/>
</dbReference>
<dbReference type="InParanoid" id="A0A2P5FHX8"/>
<dbReference type="Proteomes" id="UP000237000">
    <property type="component" value="Unassembled WGS sequence"/>
</dbReference>
<protein>
    <submittedName>
        <fullName evidence="1">Uncharacterized protein</fullName>
    </submittedName>
</protein>
<evidence type="ECO:0000313" key="1">
    <source>
        <dbReference type="EMBL" id="PON97384.1"/>
    </source>
</evidence>
<accession>A0A2P5FHX8</accession>
<comment type="caution">
    <text evidence="1">The sequence shown here is derived from an EMBL/GenBank/DDBJ whole genome shotgun (WGS) entry which is preliminary data.</text>
</comment>
<name>A0A2P5FHX8_TREOI</name>
<dbReference type="AlphaFoldDB" id="A0A2P5FHX8"/>